<dbReference type="Pfam" id="PF00172">
    <property type="entry name" value="Zn_clus"/>
    <property type="match status" value="1"/>
</dbReference>
<evidence type="ECO:0000259" key="9">
    <source>
        <dbReference type="PROSITE" id="PS50048"/>
    </source>
</evidence>
<keyword evidence="7" id="KW-0539">Nucleus</keyword>
<dbReference type="PANTHER" id="PTHR31313">
    <property type="entry name" value="TY1 ENHANCER ACTIVATOR"/>
    <property type="match status" value="1"/>
</dbReference>
<dbReference type="CDD" id="cd00067">
    <property type="entry name" value="GAL4"/>
    <property type="match status" value="1"/>
</dbReference>
<dbReference type="InterPro" id="IPR001138">
    <property type="entry name" value="Zn2Cys6_DnaBD"/>
</dbReference>
<comment type="caution">
    <text evidence="10">The sequence shown here is derived from an EMBL/GenBank/DDBJ whole genome shotgun (WGS) entry which is preliminary data.</text>
</comment>
<dbReference type="SUPFAM" id="SSF57701">
    <property type="entry name" value="Zn2/Cys6 DNA-binding domain"/>
    <property type="match status" value="1"/>
</dbReference>
<keyword evidence="3" id="KW-0862">Zinc</keyword>
<keyword evidence="6" id="KW-0804">Transcription</keyword>
<dbReference type="STRING" id="101091.A0A1C7MYU3"/>
<evidence type="ECO:0000313" key="10">
    <source>
        <dbReference type="EMBL" id="OBZ81579.1"/>
    </source>
</evidence>
<dbReference type="InterPro" id="IPR051615">
    <property type="entry name" value="Transcr_Regulatory_Elem"/>
</dbReference>
<evidence type="ECO:0000256" key="4">
    <source>
        <dbReference type="ARBA" id="ARBA00023015"/>
    </source>
</evidence>
<evidence type="ECO:0000256" key="5">
    <source>
        <dbReference type="ARBA" id="ARBA00023125"/>
    </source>
</evidence>
<feature type="compositionally biased region" description="Polar residues" evidence="8">
    <location>
        <begin position="110"/>
        <end position="119"/>
    </location>
</feature>
<sequence length="934" mass="105742">MESKSSGGGLFSLKNKTSLGGSKRIKISRACDECRKRKVKCDGVQPCSRCRKSNTECVFAKLPPKRGPPKQYMENLENRLQRVEKALKSLTAPVRKIFDDALANEKKNSLTESSGNSAKPSMAPCAAPYHAPPKQHIQQQPSSSPDNSHVMDRFVVNEIGQAAYVNDHKLRVDRITGENRHVRHLHDDIQSDVSDSPMSSSTASFLQHSAPVYSVGLEQPLPEHLMTSRQFMIEVQSLTDVYFEHVHKYMPMIHKPSFLKQMHSITNAPSLLLLLSMCSVASRWVQTGQQDLYHQYNQPYPYTSSHNSHPSSNRTTVQLSSSSSSSSPLARNSSSPTSTMSTLPGHNYYLRALDVLDQYLDAPRLSTVQALLLLVKYQEGTPRTGYFHRAYTYLGMAVSMCNDLGLSQFVEQDPLYDAETRRRTFWVAYMYDLLMSIEHGHATYFDIHQCTTGFPLVTSEEGPALEELITNQNILIQLGKVLSDIYTMARRMTQRQQLQGYQRTDEQMVEEQARLFSLHTHLENFLYEVPPSLMYQPTQDTENYPADRQAINDPFVGFLHMTYHFSIILLHRIYMNQPPPNAEFNFIAYPHRKLCATSASNITTIVETLYDKYSVETLCYPIRGVQHTIHCLSMAATIHKYEMAHAETPYMSNQARYQYMVSVDLIQRLSNQSPSVEFSKYYYHQNPPSRTTEKRMSAPPPLDYTQIEHCSPTKARRNTLSAMSMEGLSPSPADPPAIVPEIDDTVVAMANTLYPSSTPLTDPNQLAALIPSSNPSQYHVQHSMMTSSEPWSESLIPIQSWNQQQPQQHIHQPITSTAEYYPSNDPMMDTVYSANRNTASSASDLTQLNHHGRGRRHTYSHQHMPGNDYYSNTITPSSDTFGMMMQTDTQAPLDPDMVVVQDEDMVMNSHYDPSSGMSQLFLNDSHASQPSFLK</sequence>
<dbReference type="PANTHER" id="PTHR31313:SF81">
    <property type="entry name" value="TY1 ENHANCER ACTIVATOR"/>
    <property type="match status" value="1"/>
</dbReference>
<accession>A0A1C7MYU3</accession>
<protein>
    <submittedName>
        <fullName evidence="10">Cutinase transcription factor 1 alpha</fullName>
    </submittedName>
</protein>
<keyword evidence="11" id="KW-1185">Reference proteome</keyword>
<proteinExistence type="predicted"/>
<gene>
    <name evidence="10" type="ORF">A0J61_10371</name>
</gene>
<dbReference type="SMART" id="SM00066">
    <property type="entry name" value="GAL4"/>
    <property type="match status" value="1"/>
</dbReference>
<dbReference type="OrthoDB" id="2283631at2759"/>
<evidence type="ECO:0000256" key="7">
    <source>
        <dbReference type="ARBA" id="ARBA00023242"/>
    </source>
</evidence>
<keyword evidence="4" id="KW-0805">Transcription regulation</keyword>
<name>A0A1C7MYU3_9FUNG</name>
<evidence type="ECO:0000256" key="8">
    <source>
        <dbReference type="SAM" id="MobiDB-lite"/>
    </source>
</evidence>
<dbReference type="Gene3D" id="4.10.240.10">
    <property type="entry name" value="Zn(2)-C6 fungal-type DNA-binding domain"/>
    <property type="match status" value="1"/>
</dbReference>
<dbReference type="GO" id="GO:0008270">
    <property type="term" value="F:zinc ion binding"/>
    <property type="evidence" value="ECO:0007669"/>
    <property type="project" value="InterPro"/>
</dbReference>
<feature type="compositionally biased region" description="Polar residues" evidence="8">
    <location>
        <begin position="136"/>
        <end position="147"/>
    </location>
</feature>
<dbReference type="GO" id="GO:0006351">
    <property type="term" value="P:DNA-templated transcription"/>
    <property type="evidence" value="ECO:0007669"/>
    <property type="project" value="InterPro"/>
</dbReference>
<feature type="domain" description="Zn(2)-C6 fungal-type" evidence="9">
    <location>
        <begin position="30"/>
        <end position="59"/>
    </location>
</feature>
<dbReference type="GO" id="GO:0005634">
    <property type="term" value="C:nucleus"/>
    <property type="evidence" value="ECO:0007669"/>
    <property type="project" value="UniProtKB-SubCell"/>
</dbReference>
<reference evidence="10 11" key="1">
    <citation type="submission" date="2016-03" db="EMBL/GenBank/DDBJ databases">
        <title>Choanephora cucurbitarum.</title>
        <authorList>
            <person name="Min B."/>
            <person name="Park H."/>
            <person name="Park J.-H."/>
            <person name="Shin H.-D."/>
            <person name="Choi I.-G."/>
        </authorList>
    </citation>
    <scope>NUCLEOTIDE SEQUENCE [LARGE SCALE GENOMIC DNA]</scope>
    <source>
        <strain evidence="10 11">KUS-F28377</strain>
    </source>
</reference>
<feature type="compositionally biased region" description="Low complexity" evidence="8">
    <location>
        <begin position="311"/>
        <end position="340"/>
    </location>
</feature>
<dbReference type="GO" id="GO:0000981">
    <property type="term" value="F:DNA-binding transcription factor activity, RNA polymerase II-specific"/>
    <property type="evidence" value="ECO:0007669"/>
    <property type="project" value="InterPro"/>
</dbReference>
<dbReference type="AlphaFoldDB" id="A0A1C7MYU3"/>
<dbReference type="InParanoid" id="A0A1C7MYU3"/>
<dbReference type="Proteomes" id="UP000093000">
    <property type="component" value="Unassembled WGS sequence"/>
</dbReference>
<keyword evidence="5" id="KW-0238">DNA-binding</keyword>
<evidence type="ECO:0000256" key="1">
    <source>
        <dbReference type="ARBA" id="ARBA00004123"/>
    </source>
</evidence>
<evidence type="ECO:0000313" key="11">
    <source>
        <dbReference type="Proteomes" id="UP000093000"/>
    </source>
</evidence>
<dbReference type="SMART" id="SM00906">
    <property type="entry name" value="Fungal_trans"/>
    <property type="match status" value="1"/>
</dbReference>
<dbReference type="InterPro" id="IPR036864">
    <property type="entry name" value="Zn2-C6_fun-type_DNA-bd_sf"/>
</dbReference>
<dbReference type="EMBL" id="LUGH01001140">
    <property type="protein sequence ID" value="OBZ81579.1"/>
    <property type="molecule type" value="Genomic_DNA"/>
</dbReference>
<dbReference type="PROSITE" id="PS50048">
    <property type="entry name" value="ZN2_CY6_FUNGAL_2"/>
    <property type="match status" value="1"/>
</dbReference>
<feature type="region of interest" description="Disordered" evidence="8">
    <location>
        <begin position="106"/>
        <end position="149"/>
    </location>
</feature>
<dbReference type="InterPro" id="IPR007219">
    <property type="entry name" value="XnlR_reg_dom"/>
</dbReference>
<evidence type="ECO:0000256" key="2">
    <source>
        <dbReference type="ARBA" id="ARBA00022723"/>
    </source>
</evidence>
<organism evidence="10 11">
    <name type="scientific">Choanephora cucurbitarum</name>
    <dbReference type="NCBI Taxonomy" id="101091"/>
    <lineage>
        <taxon>Eukaryota</taxon>
        <taxon>Fungi</taxon>
        <taxon>Fungi incertae sedis</taxon>
        <taxon>Mucoromycota</taxon>
        <taxon>Mucoromycotina</taxon>
        <taxon>Mucoromycetes</taxon>
        <taxon>Mucorales</taxon>
        <taxon>Mucorineae</taxon>
        <taxon>Choanephoraceae</taxon>
        <taxon>Choanephoroideae</taxon>
        <taxon>Choanephora</taxon>
    </lineage>
</organism>
<evidence type="ECO:0000256" key="3">
    <source>
        <dbReference type="ARBA" id="ARBA00022833"/>
    </source>
</evidence>
<dbReference type="Pfam" id="PF04082">
    <property type="entry name" value="Fungal_trans"/>
    <property type="match status" value="1"/>
</dbReference>
<feature type="region of interest" description="Disordered" evidence="8">
    <location>
        <begin position="303"/>
        <end position="340"/>
    </location>
</feature>
<dbReference type="GO" id="GO:0003677">
    <property type="term" value="F:DNA binding"/>
    <property type="evidence" value="ECO:0007669"/>
    <property type="project" value="UniProtKB-KW"/>
</dbReference>
<comment type="subcellular location">
    <subcellularLocation>
        <location evidence="1">Nucleus</location>
    </subcellularLocation>
</comment>
<evidence type="ECO:0000256" key="6">
    <source>
        <dbReference type="ARBA" id="ARBA00023163"/>
    </source>
</evidence>
<dbReference type="CDD" id="cd12148">
    <property type="entry name" value="fungal_TF_MHR"/>
    <property type="match status" value="1"/>
</dbReference>
<keyword evidence="2" id="KW-0479">Metal-binding</keyword>
<dbReference type="PROSITE" id="PS00463">
    <property type="entry name" value="ZN2_CY6_FUNGAL_1"/>
    <property type="match status" value="1"/>
</dbReference>